<reference evidence="1" key="1">
    <citation type="submission" date="2021-01" db="EMBL/GenBank/DDBJ databases">
        <authorList>
            <person name="Corre E."/>
            <person name="Pelletier E."/>
            <person name="Niang G."/>
            <person name="Scheremetjew M."/>
            <person name="Finn R."/>
            <person name="Kale V."/>
            <person name="Holt S."/>
            <person name="Cochrane G."/>
            <person name="Meng A."/>
            <person name="Brown T."/>
            <person name="Cohen L."/>
        </authorList>
    </citation>
    <scope>NUCLEOTIDE SEQUENCE</scope>
    <source>
        <strain evidence="1">RCC3387</strain>
    </source>
</reference>
<dbReference type="EMBL" id="HBGW01026930">
    <property type="protein sequence ID" value="CAD9545102.1"/>
    <property type="molecule type" value="Transcribed_RNA"/>
</dbReference>
<sequence>MVAAVPHAFASICRIICKFERACTRHQDVATAAEAANWLTSCLVADGYGAHGREAALDDAASVGEVDMLQALEWQRAPPAAETWLAAFCARIDCTTRGLFTPQLDWIAEGGGPVGQVALQRSSVYELPPRRLALGLLAHGLVATGMLPIGEARAAELIDAEGWEQLFGRNLWGPARACMVPQSYRPCLAKLLELSTRAEMQDMRRAAYDVAVACLSQPWEEKFPASLAGA</sequence>
<organism evidence="1">
    <name type="scientific">Zooxanthella nutricula</name>
    <dbReference type="NCBI Taxonomy" id="1333877"/>
    <lineage>
        <taxon>Eukaryota</taxon>
        <taxon>Sar</taxon>
        <taxon>Alveolata</taxon>
        <taxon>Dinophyceae</taxon>
        <taxon>Peridiniales</taxon>
        <taxon>Peridiniales incertae sedis</taxon>
        <taxon>Zooxanthella</taxon>
    </lineage>
</organism>
<name>A0A7S2JFB0_9DINO</name>
<gene>
    <name evidence="1" type="ORF">BRAN1462_LOCUS17138</name>
</gene>
<proteinExistence type="predicted"/>
<protein>
    <submittedName>
        <fullName evidence="1">Uncharacterized protein</fullName>
    </submittedName>
</protein>
<accession>A0A7S2JFB0</accession>
<dbReference type="AlphaFoldDB" id="A0A7S2JFB0"/>
<evidence type="ECO:0000313" key="1">
    <source>
        <dbReference type="EMBL" id="CAD9545102.1"/>
    </source>
</evidence>